<dbReference type="Gene3D" id="3.40.630.90">
    <property type="match status" value="1"/>
</dbReference>
<dbReference type="CDD" id="cd04301">
    <property type="entry name" value="NAT_SF"/>
    <property type="match status" value="1"/>
</dbReference>
<dbReference type="InterPro" id="IPR041496">
    <property type="entry name" value="YitH/HolE_GNAT"/>
</dbReference>
<dbReference type="Pfam" id="PF18014">
    <property type="entry name" value="Acetyltransf_18"/>
    <property type="match status" value="1"/>
</dbReference>
<sequence>MSTPLAEVPIRPLTLRDLASCAELAADRGWPPDEHKWRLLLTAGTGYGIDDPNGTGLAAVCVVTRYGTPGAGHAGELSVIGMMLVATHHERQGLGQRLMRHAMREAGNTPLALYATRFGQPLYERLGFTVIGQNVKVRGRLLSPPPQDRLSPEGITVRTATAEDLPAIVRLDTEVFGVDRTLMITRFPAFAEQLRVAVDGSDVVGYAATWASTDADVIGPLIARDAPTAKALIASLASSTDRPLRTDIDARHEGLLAWLKEHGLDVVVTSAVMVHGTDDLPCDRGRRFAPLTMATL</sequence>
<dbReference type="Pfam" id="PF13673">
    <property type="entry name" value="Acetyltransf_10"/>
    <property type="match status" value="1"/>
</dbReference>
<evidence type="ECO:0000259" key="1">
    <source>
        <dbReference type="PROSITE" id="PS51186"/>
    </source>
</evidence>
<keyword evidence="2" id="KW-0808">Transferase</keyword>
<name>A0A940RZ65_9ACTN</name>
<dbReference type="EC" id="2.3.1.-" evidence="2"/>
<reference evidence="2" key="1">
    <citation type="submission" date="2021-03" db="EMBL/GenBank/DDBJ databases">
        <title>Whole genome sequence of Streptomyces bomunensis MMS17-BM035.</title>
        <authorList>
            <person name="Lee J.H."/>
        </authorList>
    </citation>
    <scope>NUCLEOTIDE SEQUENCE</scope>
    <source>
        <strain evidence="2">MMS17-BM035</strain>
    </source>
</reference>
<dbReference type="SUPFAM" id="SSF55729">
    <property type="entry name" value="Acyl-CoA N-acyltransferases (Nat)"/>
    <property type="match status" value="1"/>
</dbReference>
<keyword evidence="3" id="KW-1185">Reference proteome</keyword>
<dbReference type="PANTHER" id="PTHR47237">
    <property type="entry name" value="SLL0310 PROTEIN"/>
    <property type="match status" value="1"/>
</dbReference>
<dbReference type="PANTHER" id="PTHR47237:SF2">
    <property type="entry name" value="BLL4206 PROTEIN"/>
    <property type="match status" value="1"/>
</dbReference>
<dbReference type="PROSITE" id="PS51186">
    <property type="entry name" value="GNAT"/>
    <property type="match status" value="1"/>
</dbReference>
<dbReference type="EMBL" id="JAGIQL010000072">
    <property type="protein sequence ID" value="MBP0459444.1"/>
    <property type="molecule type" value="Genomic_DNA"/>
</dbReference>
<protein>
    <submittedName>
        <fullName evidence="2">GNAT family N-acetyltransferase</fullName>
        <ecNumber evidence="2">2.3.1.-</ecNumber>
    </submittedName>
</protein>
<dbReference type="AlphaFoldDB" id="A0A940RZ65"/>
<evidence type="ECO:0000313" key="2">
    <source>
        <dbReference type="EMBL" id="MBP0459444.1"/>
    </source>
</evidence>
<gene>
    <name evidence="2" type="ORF">JFN87_18315</name>
</gene>
<dbReference type="GO" id="GO:0016747">
    <property type="term" value="F:acyltransferase activity, transferring groups other than amino-acyl groups"/>
    <property type="evidence" value="ECO:0007669"/>
    <property type="project" value="InterPro"/>
</dbReference>
<comment type="caution">
    <text evidence="2">The sequence shown here is derived from an EMBL/GenBank/DDBJ whole genome shotgun (WGS) entry which is preliminary data.</text>
</comment>
<dbReference type="InterPro" id="IPR016181">
    <property type="entry name" value="Acyl_CoA_acyltransferase"/>
</dbReference>
<dbReference type="RefSeq" id="WP_209341261.1">
    <property type="nucleotide sequence ID" value="NZ_JAGIQL010000072.1"/>
</dbReference>
<feature type="domain" description="N-acetyltransferase" evidence="1">
    <location>
        <begin position="8"/>
        <end position="147"/>
    </location>
</feature>
<dbReference type="Proteomes" id="UP000670475">
    <property type="component" value="Unassembled WGS sequence"/>
</dbReference>
<organism evidence="2 3">
    <name type="scientific">Streptomyces montanisoli</name>
    <dbReference type="NCBI Taxonomy" id="2798581"/>
    <lineage>
        <taxon>Bacteria</taxon>
        <taxon>Bacillati</taxon>
        <taxon>Actinomycetota</taxon>
        <taxon>Actinomycetes</taxon>
        <taxon>Kitasatosporales</taxon>
        <taxon>Streptomycetaceae</taxon>
        <taxon>Streptomyces</taxon>
    </lineage>
</organism>
<proteinExistence type="predicted"/>
<dbReference type="InterPro" id="IPR000182">
    <property type="entry name" value="GNAT_dom"/>
</dbReference>
<accession>A0A940RZ65</accession>
<dbReference type="InterPro" id="IPR052729">
    <property type="entry name" value="Acyl/Acetyltrans_Enzymes"/>
</dbReference>
<keyword evidence="2" id="KW-0012">Acyltransferase</keyword>
<dbReference type="Gene3D" id="3.40.630.30">
    <property type="match status" value="1"/>
</dbReference>
<evidence type="ECO:0000313" key="3">
    <source>
        <dbReference type="Proteomes" id="UP000670475"/>
    </source>
</evidence>